<name>A0A086AGF8_FLAHY</name>
<dbReference type="EMBL" id="JPRM01000018">
    <property type="protein sequence ID" value="KFF15772.1"/>
    <property type="molecule type" value="Genomic_DNA"/>
</dbReference>
<keyword evidence="1" id="KW-1133">Transmembrane helix</keyword>
<dbReference type="Proteomes" id="UP000028712">
    <property type="component" value="Unassembled WGS sequence"/>
</dbReference>
<gene>
    <name evidence="2" type="ORF">IW20_12775</name>
</gene>
<evidence type="ECO:0000313" key="3">
    <source>
        <dbReference type="Proteomes" id="UP000028712"/>
    </source>
</evidence>
<protein>
    <submittedName>
        <fullName evidence="2">Uncharacterized protein</fullName>
    </submittedName>
</protein>
<dbReference type="AlphaFoldDB" id="A0A086AGF8"/>
<keyword evidence="1" id="KW-0472">Membrane</keyword>
<feature type="transmembrane region" description="Helical" evidence="1">
    <location>
        <begin position="15"/>
        <end position="33"/>
    </location>
</feature>
<sequence>MELVNGIINKNMKKAITLFVLVLIAFIFGFNIYNSKKELYQKHLEFYNKNFTAEVEKIYEGRGTKIYYSPNIFFYNNYCEDEYKLKETIKVGDIIVKKAEILEVYRKDKSNKIITCKVINPGKSYFQYFSDL</sequence>
<dbReference type="eggNOG" id="ENOG502ZGDR">
    <property type="taxonomic scope" value="Bacteria"/>
</dbReference>
<accession>A0A086AGF8</accession>
<keyword evidence="1" id="KW-0812">Transmembrane</keyword>
<comment type="caution">
    <text evidence="2">The sequence shown here is derived from an EMBL/GenBank/DDBJ whole genome shotgun (WGS) entry which is preliminary data.</text>
</comment>
<evidence type="ECO:0000256" key="1">
    <source>
        <dbReference type="SAM" id="Phobius"/>
    </source>
</evidence>
<organism evidence="2 3">
    <name type="scientific">Flavobacterium hydatis</name>
    <name type="common">Cytophaga aquatilis</name>
    <dbReference type="NCBI Taxonomy" id="991"/>
    <lineage>
        <taxon>Bacteria</taxon>
        <taxon>Pseudomonadati</taxon>
        <taxon>Bacteroidota</taxon>
        <taxon>Flavobacteriia</taxon>
        <taxon>Flavobacteriales</taxon>
        <taxon>Flavobacteriaceae</taxon>
        <taxon>Flavobacterium</taxon>
    </lineage>
</organism>
<evidence type="ECO:0000313" key="2">
    <source>
        <dbReference type="EMBL" id="KFF15772.1"/>
    </source>
</evidence>
<proteinExistence type="predicted"/>
<reference evidence="2 3" key="1">
    <citation type="submission" date="2014-07" db="EMBL/GenBank/DDBJ databases">
        <title>Genome of Flavobacterium hydatis DSM 2063.</title>
        <authorList>
            <person name="Pipes S.E."/>
            <person name="Stropko S.J."/>
            <person name="Newman J.D."/>
        </authorList>
    </citation>
    <scope>NUCLEOTIDE SEQUENCE [LARGE SCALE GENOMIC DNA]</scope>
    <source>
        <strain evidence="2 3">DSM 2063</strain>
    </source>
</reference>